<name>A0A6J5L073_9CAUD</name>
<evidence type="ECO:0000313" key="1">
    <source>
        <dbReference type="EMBL" id="CAB4128158.1"/>
    </source>
</evidence>
<dbReference type="EMBL" id="LR796225">
    <property type="protein sequence ID" value="CAB4128158.1"/>
    <property type="molecule type" value="Genomic_DNA"/>
</dbReference>
<gene>
    <name evidence="1" type="ORF">UFOVP106_38</name>
</gene>
<organism evidence="1">
    <name type="scientific">uncultured Caudovirales phage</name>
    <dbReference type="NCBI Taxonomy" id="2100421"/>
    <lineage>
        <taxon>Viruses</taxon>
        <taxon>Duplodnaviria</taxon>
        <taxon>Heunggongvirae</taxon>
        <taxon>Uroviricota</taxon>
        <taxon>Caudoviricetes</taxon>
        <taxon>Peduoviridae</taxon>
        <taxon>Maltschvirus</taxon>
        <taxon>Maltschvirus maltsch</taxon>
    </lineage>
</organism>
<proteinExistence type="predicted"/>
<accession>A0A6J5L073</accession>
<reference evidence="1" key="1">
    <citation type="submission" date="2020-04" db="EMBL/GenBank/DDBJ databases">
        <authorList>
            <person name="Chiriac C."/>
            <person name="Salcher M."/>
            <person name="Ghai R."/>
            <person name="Kavagutti S V."/>
        </authorList>
    </citation>
    <scope>NUCLEOTIDE SEQUENCE</scope>
</reference>
<protein>
    <submittedName>
        <fullName evidence="1">Uncharacterized protein</fullName>
    </submittedName>
</protein>
<sequence length="80" mass="9361">MNKEEIIDMAIQAGFVNYELDDGTTNAFDKRYEAFAMLVAKHERKDIWEMVKKYGDGLSSNDIKVTCMYLCHEISERNFK</sequence>